<dbReference type="InterPro" id="IPR013433">
    <property type="entry name" value="PHA_gran_rgn"/>
</dbReference>
<dbReference type="Pfam" id="PF09650">
    <property type="entry name" value="PHA_gran_rgn"/>
    <property type="match status" value="1"/>
</dbReference>
<dbReference type="EMBL" id="VITK01000005">
    <property type="protein sequence ID" value="TWA98671.1"/>
    <property type="molecule type" value="Genomic_DNA"/>
</dbReference>
<dbReference type="OrthoDB" id="8853368at2"/>
<gene>
    <name evidence="1" type="ORF">FBZ96_105349</name>
</gene>
<evidence type="ECO:0000313" key="2">
    <source>
        <dbReference type="Proteomes" id="UP000319949"/>
    </source>
</evidence>
<dbReference type="Proteomes" id="UP000319949">
    <property type="component" value="Unassembled WGS sequence"/>
</dbReference>
<accession>A0A560DNI9</accession>
<dbReference type="RefSeq" id="WP_145664905.1">
    <property type="nucleotide sequence ID" value="NZ_VITK01000005.1"/>
</dbReference>
<reference evidence="1 2" key="1">
    <citation type="submission" date="2019-06" db="EMBL/GenBank/DDBJ databases">
        <title>Genomic Encyclopedia of Type Strains, Phase IV (KMG-V): Genome sequencing to study the core and pangenomes of soil and plant-associated prokaryotes.</title>
        <authorList>
            <person name="Whitman W."/>
        </authorList>
    </citation>
    <scope>NUCLEOTIDE SEQUENCE [LARGE SCALE GENOMIC DNA]</scope>
    <source>
        <strain evidence="1 2">BR 510</strain>
    </source>
</reference>
<keyword evidence="2" id="KW-1185">Reference proteome</keyword>
<evidence type="ECO:0000313" key="1">
    <source>
        <dbReference type="EMBL" id="TWA98671.1"/>
    </source>
</evidence>
<comment type="caution">
    <text evidence="1">The sequence shown here is derived from an EMBL/GenBank/DDBJ whole genome shotgun (WGS) entry which is preliminary data.</text>
</comment>
<organism evidence="1 2">
    <name type="scientific">Bradyrhizobium stylosanthis</name>
    <dbReference type="NCBI Taxonomy" id="1803665"/>
    <lineage>
        <taxon>Bacteria</taxon>
        <taxon>Pseudomonadati</taxon>
        <taxon>Pseudomonadota</taxon>
        <taxon>Alphaproteobacteria</taxon>
        <taxon>Hyphomicrobiales</taxon>
        <taxon>Nitrobacteraceae</taxon>
        <taxon>Bradyrhizobium</taxon>
    </lineage>
</organism>
<dbReference type="STRING" id="1803665.GCA_001641335_05142"/>
<name>A0A560DNI9_9BRAD</name>
<sequence>MSAPLVVSIPHRLGREEAARRLKTGLGRAAASVPVVQVEEERWSGDTMNFRIRALGQIATGQVDVADDHVKVQVVLPWLLQRFAEMAQATIRKHGQLLLTKDDGK</sequence>
<protein>
    <submittedName>
        <fullName evidence="1">Putative polyhydroxyalkanoic acid system protein</fullName>
    </submittedName>
</protein>
<dbReference type="AlphaFoldDB" id="A0A560DNI9"/>
<proteinExistence type="predicted"/>